<evidence type="ECO:0000313" key="2">
    <source>
        <dbReference type="Proteomes" id="UP000245202"/>
    </source>
</evidence>
<keyword evidence="2" id="KW-1185">Reference proteome</keyword>
<name>A0A2R5EIC1_9BACL</name>
<sequence length="71" mass="8177">MAEIKKKIEILADVDNLVEEIKECVIAISIMHGERQIDILKAVELWLGETITNFEKQQESLQEEPKIELAE</sequence>
<comment type="caution">
    <text evidence="1">The sequence shown here is derived from an EMBL/GenBank/DDBJ whole genome shotgun (WGS) entry which is preliminary data.</text>
</comment>
<dbReference type="EMBL" id="BDQX01000041">
    <property type="protein sequence ID" value="GBG06346.1"/>
    <property type="molecule type" value="Genomic_DNA"/>
</dbReference>
<dbReference type="RefSeq" id="WP_108991660.1">
    <property type="nucleotide sequence ID" value="NZ_BDQX01000041.1"/>
</dbReference>
<gene>
    <name evidence="1" type="ORF">PAT3040_00871</name>
</gene>
<protein>
    <submittedName>
        <fullName evidence="1">Uncharacterized protein</fullName>
    </submittedName>
</protein>
<dbReference type="Proteomes" id="UP000245202">
    <property type="component" value="Unassembled WGS sequence"/>
</dbReference>
<organism evidence="1 2">
    <name type="scientific">Paenibacillus agaridevorans</name>
    <dbReference type="NCBI Taxonomy" id="171404"/>
    <lineage>
        <taxon>Bacteria</taxon>
        <taxon>Bacillati</taxon>
        <taxon>Bacillota</taxon>
        <taxon>Bacilli</taxon>
        <taxon>Bacillales</taxon>
        <taxon>Paenibacillaceae</taxon>
        <taxon>Paenibacillus</taxon>
    </lineage>
</organism>
<dbReference type="AlphaFoldDB" id="A0A2R5EIC1"/>
<reference evidence="1 2" key="1">
    <citation type="submission" date="2017-08" db="EMBL/GenBank/DDBJ databases">
        <title>Substantial Increase in Enzyme Production by Combined Drug-Resistance Mutations in Paenibacillus agaridevorans.</title>
        <authorList>
            <person name="Tanaka Y."/>
            <person name="Funane K."/>
            <person name="Hosaka T."/>
            <person name="Shiwa Y."/>
            <person name="Fujita N."/>
            <person name="Miyazaki T."/>
            <person name="Yoshikawa H."/>
            <person name="Murakami K."/>
            <person name="Kasahara K."/>
            <person name="Inaoka T."/>
            <person name="Hiraga Y."/>
            <person name="Ochi K."/>
        </authorList>
    </citation>
    <scope>NUCLEOTIDE SEQUENCE [LARGE SCALE GENOMIC DNA]</scope>
    <source>
        <strain evidence="1 2">T-3040</strain>
    </source>
</reference>
<proteinExistence type="predicted"/>
<evidence type="ECO:0000313" key="1">
    <source>
        <dbReference type="EMBL" id="GBG06346.1"/>
    </source>
</evidence>
<accession>A0A2R5EIC1</accession>